<dbReference type="Pfam" id="PF00587">
    <property type="entry name" value="tRNA-synt_2b"/>
    <property type="match status" value="1"/>
</dbReference>
<dbReference type="GO" id="GO:0004828">
    <property type="term" value="F:serine-tRNA ligase activity"/>
    <property type="evidence" value="ECO:0007669"/>
    <property type="project" value="UniProtKB-UniRule"/>
</dbReference>
<dbReference type="GO" id="GO:0005737">
    <property type="term" value="C:cytoplasm"/>
    <property type="evidence" value="ECO:0007669"/>
    <property type="project" value="UniProtKB-SubCell"/>
</dbReference>
<dbReference type="SUPFAM" id="SSF46589">
    <property type="entry name" value="tRNA-binding arm"/>
    <property type="match status" value="1"/>
</dbReference>
<dbReference type="EMBL" id="FUYA01000010">
    <property type="protein sequence ID" value="SKA79578.1"/>
    <property type="molecule type" value="Genomic_DNA"/>
</dbReference>
<dbReference type="InterPro" id="IPR042103">
    <property type="entry name" value="SerRS_1_N_sf"/>
</dbReference>
<dbReference type="Gene3D" id="1.10.287.40">
    <property type="entry name" value="Serine-tRNA synthetase, tRNA binding domain"/>
    <property type="match status" value="1"/>
</dbReference>
<sequence>MLDIKFIRKNIDSVKEALKNRNAKVDVDAFVQLDEKRRELLAEAESLKAERNATSKLVGQLKKNGEDASEQMARMSTVNERIKALDSELKDIDEQSRQWLLSVPNMPHESTPIGNDETANPQVALWGEKPVMDFEPKEHWELGTKLGGLDFERSAKLAGSRFVVYRGWAARLERALAQFMLDVQTMENGYEECITPYMVNRATMTGTGQLPKFEEDLFKLENWDYFMIPTAEVPLTNLYSGEILPEDQMPMRFTAFTPCFRSEAGSYGKDTKGLIRQHQFHKVEMVRIEKPEDSYDALEEMRGHAESILQKLGLHYRVVSLCTGDIGFSATKTYDLEVWLPGQNAYREISSCSNCEDFQARRMNMRFRRNGAKKPEFPHTLNGSGLAVGRTFVAVVENYQQPDGSIVIPEILKPYMGGVEIIRPLS</sequence>
<comment type="caution">
    <text evidence="12">Lacks conserved residue(s) required for the propagation of feature annotation.</text>
</comment>
<dbReference type="PANTHER" id="PTHR43697">
    <property type="entry name" value="SERYL-TRNA SYNTHETASE"/>
    <property type="match status" value="1"/>
</dbReference>
<name>A0A1T4WRU5_9BACT</name>
<keyword evidence="8 12" id="KW-0648">Protein biosynthesis</keyword>
<feature type="binding site" evidence="12">
    <location>
        <begin position="230"/>
        <end position="232"/>
    </location>
    <ligand>
        <name>L-serine</name>
        <dbReference type="ChEBI" id="CHEBI:33384"/>
    </ligand>
</feature>
<comment type="subunit">
    <text evidence="12">Homodimer. The tRNA molecule binds across the dimer.</text>
</comment>
<dbReference type="GO" id="GO:0005524">
    <property type="term" value="F:ATP binding"/>
    <property type="evidence" value="ECO:0007669"/>
    <property type="project" value="UniProtKB-UniRule"/>
</dbReference>
<dbReference type="PROSITE" id="PS50862">
    <property type="entry name" value="AA_TRNA_LIGASE_II"/>
    <property type="match status" value="1"/>
</dbReference>
<feature type="binding site" evidence="12">
    <location>
        <position position="384"/>
    </location>
    <ligand>
        <name>L-serine</name>
        <dbReference type="ChEBI" id="CHEBI:33384"/>
    </ligand>
</feature>
<evidence type="ECO:0000256" key="7">
    <source>
        <dbReference type="ARBA" id="ARBA00022840"/>
    </source>
</evidence>
<keyword evidence="6 12" id="KW-0547">Nucleotide-binding</keyword>
<dbReference type="CDD" id="cd00770">
    <property type="entry name" value="SerRS_core"/>
    <property type="match status" value="1"/>
</dbReference>
<dbReference type="InterPro" id="IPR002317">
    <property type="entry name" value="Ser-tRNA-ligase_type_1"/>
</dbReference>
<comment type="catalytic activity">
    <reaction evidence="11 12">
        <text>tRNA(Ser) + L-serine + ATP = L-seryl-tRNA(Ser) + AMP + diphosphate + H(+)</text>
        <dbReference type="Rhea" id="RHEA:12292"/>
        <dbReference type="Rhea" id="RHEA-COMP:9669"/>
        <dbReference type="Rhea" id="RHEA-COMP:9703"/>
        <dbReference type="ChEBI" id="CHEBI:15378"/>
        <dbReference type="ChEBI" id="CHEBI:30616"/>
        <dbReference type="ChEBI" id="CHEBI:33019"/>
        <dbReference type="ChEBI" id="CHEBI:33384"/>
        <dbReference type="ChEBI" id="CHEBI:78442"/>
        <dbReference type="ChEBI" id="CHEBI:78533"/>
        <dbReference type="ChEBI" id="CHEBI:456215"/>
        <dbReference type="EC" id="6.1.1.11"/>
    </reaction>
</comment>
<dbReference type="SUPFAM" id="SSF55681">
    <property type="entry name" value="Class II aaRS and biotin synthetases"/>
    <property type="match status" value="1"/>
</dbReference>
<evidence type="ECO:0000256" key="13">
    <source>
        <dbReference type="PIRSR" id="PIRSR001529-1"/>
    </source>
</evidence>
<dbReference type="InterPro" id="IPR002314">
    <property type="entry name" value="aa-tRNA-synt_IIb"/>
</dbReference>
<comment type="domain">
    <text evidence="12">Consists of two distinct domains, a catalytic core and a N-terminal extension that is involved in tRNA binding.</text>
</comment>
<comment type="subcellular location">
    <subcellularLocation>
        <location evidence="1 12">Cytoplasm</location>
    </subcellularLocation>
</comment>
<dbReference type="PRINTS" id="PR00981">
    <property type="entry name" value="TRNASYNTHSER"/>
</dbReference>
<dbReference type="InterPro" id="IPR045864">
    <property type="entry name" value="aa-tRNA-synth_II/BPL/LPL"/>
</dbReference>
<evidence type="ECO:0000256" key="4">
    <source>
        <dbReference type="ARBA" id="ARBA00022490"/>
    </source>
</evidence>
<keyword evidence="18" id="KW-1185">Reference proteome</keyword>
<evidence type="ECO:0000259" key="16">
    <source>
        <dbReference type="PROSITE" id="PS50862"/>
    </source>
</evidence>
<dbReference type="Proteomes" id="UP000189733">
    <property type="component" value="Unassembled WGS sequence"/>
</dbReference>
<feature type="binding site" evidence="13">
    <location>
        <position position="382"/>
    </location>
    <ligand>
        <name>L-serine</name>
        <dbReference type="ChEBI" id="CHEBI:33384"/>
    </ligand>
</feature>
<evidence type="ECO:0000256" key="6">
    <source>
        <dbReference type="ARBA" id="ARBA00022741"/>
    </source>
</evidence>
<dbReference type="NCBIfam" id="TIGR00414">
    <property type="entry name" value="serS"/>
    <property type="match status" value="1"/>
</dbReference>
<evidence type="ECO:0000256" key="15">
    <source>
        <dbReference type="SAM" id="Coils"/>
    </source>
</evidence>
<proteinExistence type="inferred from homology"/>
<dbReference type="RefSeq" id="WP_078685821.1">
    <property type="nucleotide sequence ID" value="NZ_FUYA01000010.1"/>
</dbReference>
<feature type="binding site" evidence="12 14">
    <location>
        <begin position="261"/>
        <end position="263"/>
    </location>
    <ligand>
        <name>ATP</name>
        <dbReference type="ChEBI" id="CHEBI:30616"/>
    </ligand>
</feature>
<evidence type="ECO:0000256" key="12">
    <source>
        <dbReference type="HAMAP-Rule" id="MF_00176"/>
    </source>
</evidence>
<keyword evidence="9 12" id="KW-0030">Aminoacyl-tRNA synthetase</keyword>
<comment type="similarity">
    <text evidence="3 12">Belongs to the class-II aminoacyl-tRNA synthetase family. Type-1 seryl-tRNA synthetase subfamily.</text>
</comment>
<dbReference type="PIRSF" id="PIRSF001529">
    <property type="entry name" value="Ser-tRNA-synth_IIa"/>
    <property type="match status" value="1"/>
</dbReference>
<dbReference type="STRING" id="1121442.SAMN02745702_02544"/>
<evidence type="ECO:0000256" key="5">
    <source>
        <dbReference type="ARBA" id="ARBA00022598"/>
    </source>
</evidence>
<evidence type="ECO:0000256" key="3">
    <source>
        <dbReference type="ARBA" id="ARBA00010728"/>
    </source>
</evidence>
<evidence type="ECO:0000256" key="10">
    <source>
        <dbReference type="ARBA" id="ARBA00047929"/>
    </source>
</evidence>
<evidence type="ECO:0000256" key="2">
    <source>
        <dbReference type="ARBA" id="ARBA00005045"/>
    </source>
</evidence>
<feature type="coiled-coil region" evidence="15">
    <location>
        <begin position="30"/>
        <end position="95"/>
    </location>
</feature>
<organism evidence="17 18">
    <name type="scientific">Desulfobaculum bizertense DSM 18034</name>
    <dbReference type="NCBI Taxonomy" id="1121442"/>
    <lineage>
        <taxon>Bacteria</taxon>
        <taxon>Pseudomonadati</taxon>
        <taxon>Thermodesulfobacteriota</taxon>
        <taxon>Desulfovibrionia</taxon>
        <taxon>Desulfovibrionales</taxon>
        <taxon>Desulfovibrionaceae</taxon>
        <taxon>Desulfobaculum</taxon>
    </lineage>
</organism>
<keyword evidence="7 12" id="KW-0067">ATP-binding</keyword>
<comment type="pathway">
    <text evidence="2 12">Aminoacyl-tRNA biosynthesis; selenocysteinyl-tRNA(Sec) biosynthesis; L-seryl-tRNA(Sec) from L-serine and tRNA(Sec): step 1/1.</text>
</comment>
<dbReference type="InterPro" id="IPR010978">
    <property type="entry name" value="tRNA-bd_arm"/>
</dbReference>
<dbReference type="OrthoDB" id="9804647at2"/>
<reference evidence="17 18" key="1">
    <citation type="submission" date="2017-02" db="EMBL/GenBank/DDBJ databases">
        <authorList>
            <person name="Peterson S.W."/>
        </authorList>
    </citation>
    <scope>NUCLEOTIDE SEQUENCE [LARGE SCALE GENOMIC DNA]</scope>
    <source>
        <strain evidence="17 18">DSM 18034</strain>
    </source>
</reference>
<evidence type="ECO:0000313" key="17">
    <source>
        <dbReference type="EMBL" id="SKA79578.1"/>
    </source>
</evidence>
<evidence type="ECO:0000256" key="14">
    <source>
        <dbReference type="PIRSR" id="PIRSR001529-2"/>
    </source>
</evidence>
<feature type="domain" description="Aminoacyl-transfer RNA synthetases class-II family profile" evidence="16">
    <location>
        <begin position="171"/>
        <end position="409"/>
    </location>
</feature>
<evidence type="ECO:0000256" key="1">
    <source>
        <dbReference type="ARBA" id="ARBA00004496"/>
    </source>
</evidence>
<feature type="binding site" evidence="12 13">
    <location>
        <position position="284"/>
    </location>
    <ligand>
        <name>L-serine</name>
        <dbReference type="ChEBI" id="CHEBI:33384"/>
    </ligand>
</feature>
<protein>
    <recommendedName>
        <fullName evidence="12">Serine--tRNA ligase</fullName>
        <ecNumber evidence="12">6.1.1.11</ecNumber>
    </recommendedName>
    <alternativeName>
        <fullName evidence="12">Seryl-tRNA synthetase</fullName>
        <shortName evidence="12">SerRS</shortName>
    </alternativeName>
    <alternativeName>
        <fullName evidence="12">Seryl-tRNA(Ser/Sec) synthetase</fullName>
    </alternativeName>
</protein>
<evidence type="ECO:0000256" key="11">
    <source>
        <dbReference type="ARBA" id="ARBA00048823"/>
    </source>
</evidence>
<comment type="catalytic activity">
    <reaction evidence="10 12">
        <text>tRNA(Sec) + L-serine + ATP = L-seryl-tRNA(Sec) + AMP + diphosphate + H(+)</text>
        <dbReference type="Rhea" id="RHEA:42580"/>
        <dbReference type="Rhea" id="RHEA-COMP:9742"/>
        <dbReference type="Rhea" id="RHEA-COMP:10128"/>
        <dbReference type="ChEBI" id="CHEBI:15378"/>
        <dbReference type="ChEBI" id="CHEBI:30616"/>
        <dbReference type="ChEBI" id="CHEBI:33019"/>
        <dbReference type="ChEBI" id="CHEBI:33384"/>
        <dbReference type="ChEBI" id="CHEBI:78442"/>
        <dbReference type="ChEBI" id="CHEBI:78533"/>
        <dbReference type="ChEBI" id="CHEBI:456215"/>
        <dbReference type="EC" id="6.1.1.11"/>
    </reaction>
</comment>
<evidence type="ECO:0000313" key="18">
    <source>
        <dbReference type="Proteomes" id="UP000189733"/>
    </source>
</evidence>
<accession>A0A1T4WRU5</accession>
<dbReference type="InterPro" id="IPR033729">
    <property type="entry name" value="SerRS_core"/>
</dbReference>
<dbReference type="UniPathway" id="UPA00906">
    <property type="reaction ID" value="UER00895"/>
</dbReference>
<dbReference type="PANTHER" id="PTHR43697:SF1">
    <property type="entry name" value="SERINE--TRNA LIGASE"/>
    <property type="match status" value="1"/>
</dbReference>
<dbReference type="InterPro" id="IPR006195">
    <property type="entry name" value="aa-tRNA-synth_II"/>
</dbReference>
<evidence type="ECO:0000256" key="9">
    <source>
        <dbReference type="ARBA" id="ARBA00023146"/>
    </source>
</evidence>
<dbReference type="AlphaFoldDB" id="A0A1T4WRU5"/>
<evidence type="ECO:0000256" key="8">
    <source>
        <dbReference type="ARBA" id="ARBA00022917"/>
    </source>
</evidence>
<comment type="function">
    <text evidence="12">Catalyzes the attachment of serine to tRNA(Ser). Is also able to aminoacylate tRNA(Sec) with serine, to form the misacylated tRNA L-seryl-tRNA(Sec), which will be further converted into selenocysteinyl-tRNA(Sec).</text>
</comment>
<feature type="binding site" evidence="12 14">
    <location>
        <begin position="348"/>
        <end position="351"/>
    </location>
    <ligand>
        <name>ATP</name>
        <dbReference type="ChEBI" id="CHEBI:30616"/>
    </ligand>
</feature>
<dbReference type="EC" id="6.1.1.11" evidence="12"/>
<dbReference type="InterPro" id="IPR015866">
    <property type="entry name" value="Ser-tRNA-synth_1_N"/>
</dbReference>
<dbReference type="Gene3D" id="3.30.930.10">
    <property type="entry name" value="Bira Bifunctional Protein, Domain 2"/>
    <property type="match status" value="1"/>
</dbReference>
<dbReference type="GO" id="GO:0006434">
    <property type="term" value="P:seryl-tRNA aminoacylation"/>
    <property type="evidence" value="ECO:0007669"/>
    <property type="project" value="UniProtKB-UniRule"/>
</dbReference>
<dbReference type="HAMAP" id="MF_00176">
    <property type="entry name" value="Ser_tRNA_synth_type1"/>
    <property type="match status" value="1"/>
</dbReference>
<feature type="binding site" evidence="13">
    <location>
        <position position="261"/>
    </location>
    <ligand>
        <name>L-serine</name>
        <dbReference type="ChEBI" id="CHEBI:33384"/>
    </ligand>
</feature>
<dbReference type="GO" id="GO:0016260">
    <property type="term" value="P:selenocysteine biosynthetic process"/>
    <property type="evidence" value="ECO:0007669"/>
    <property type="project" value="UniProtKB-UniRule"/>
</dbReference>
<feature type="binding site" evidence="13">
    <location>
        <position position="230"/>
    </location>
    <ligand>
        <name>L-serine</name>
        <dbReference type="ChEBI" id="CHEBI:33384"/>
    </ligand>
</feature>
<keyword evidence="4 12" id="KW-0963">Cytoplasm</keyword>
<dbReference type="Pfam" id="PF02403">
    <property type="entry name" value="Seryl_tRNA_N"/>
    <property type="match status" value="1"/>
</dbReference>
<gene>
    <name evidence="12" type="primary">serS</name>
    <name evidence="17" type="ORF">SAMN02745702_02544</name>
</gene>
<keyword evidence="5 12" id="KW-0436">Ligase</keyword>
<keyword evidence="15" id="KW-0175">Coiled coil</keyword>